<reference evidence="1 2" key="1">
    <citation type="journal article" date="2022" name="G3 (Bethesda)">
        <title>Whole-genome sequence and methylome profiling of the almond [Prunus dulcis (Mill.) D.A. Webb] cultivar 'Nonpareil'.</title>
        <authorList>
            <person name="D'Amico-Willman K.M."/>
            <person name="Ouma W.Z."/>
            <person name="Meulia T."/>
            <person name="Sideli G.M."/>
            <person name="Gradziel T.M."/>
            <person name="Fresnedo-Ramirez J."/>
        </authorList>
    </citation>
    <scope>NUCLEOTIDE SEQUENCE [LARGE SCALE GENOMIC DNA]</scope>
    <source>
        <strain evidence="1">Clone GOH B32 T37-40</strain>
    </source>
</reference>
<dbReference type="EMBL" id="JAJFAZ020000004">
    <property type="protein sequence ID" value="KAI5334098.1"/>
    <property type="molecule type" value="Genomic_DNA"/>
</dbReference>
<dbReference type="PANTHER" id="PTHR31170:SF9">
    <property type="entry name" value="PROTEIN, PUTATIVE (DUF247)-RELATED"/>
    <property type="match status" value="1"/>
</dbReference>
<comment type="caution">
    <text evidence="1">The sequence shown here is derived from an EMBL/GenBank/DDBJ whole genome shotgun (WGS) entry which is preliminary data.</text>
</comment>
<dbReference type="AlphaFoldDB" id="A0AAD4VZJ2"/>
<protein>
    <submittedName>
        <fullName evidence="1">Uncharacterized protein</fullName>
    </submittedName>
</protein>
<accession>A0AAD4VZJ2</accession>
<organism evidence="1 2">
    <name type="scientific">Prunus dulcis</name>
    <name type="common">Almond</name>
    <name type="synonym">Amygdalus dulcis</name>
    <dbReference type="NCBI Taxonomy" id="3755"/>
    <lineage>
        <taxon>Eukaryota</taxon>
        <taxon>Viridiplantae</taxon>
        <taxon>Streptophyta</taxon>
        <taxon>Embryophyta</taxon>
        <taxon>Tracheophyta</taxon>
        <taxon>Spermatophyta</taxon>
        <taxon>Magnoliopsida</taxon>
        <taxon>eudicotyledons</taxon>
        <taxon>Gunneridae</taxon>
        <taxon>Pentapetalae</taxon>
        <taxon>rosids</taxon>
        <taxon>fabids</taxon>
        <taxon>Rosales</taxon>
        <taxon>Rosaceae</taxon>
        <taxon>Amygdaloideae</taxon>
        <taxon>Amygdaleae</taxon>
        <taxon>Prunus</taxon>
    </lineage>
</organism>
<keyword evidence="2" id="KW-1185">Reference proteome</keyword>
<dbReference type="Pfam" id="PF03140">
    <property type="entry name" value="DUF247"/>
    <property type="match status" value="1"/>
</dbReference>
<evidence type="ECO:0000313" key="2">
    <source>
        <dbReference type="Proteomes" id="UP001054821"/>
    </source>
</evidence>
<sequence>MLDTFVSREGHCNYRVLVYLRCKSKDVYMPLVISIGPLHHGNEDLKPMEELKRSYLKKFLHTVDILLEIYMKKMKDQEEEGHETMKLHKLKCH</sequence>
<proteinExistence type="predicted"/>
<dbReference type="PANTHER" id="PTHR31170">
    <property type="entry name" value="BNAC04G53230D PROTEIN"/>
    <property type="match status" value="1"/>
</dbReference>
<gene>
    <name evidence="1" type="ORF">L3X38_024231</name>
</gene>
<name>A0AAD4VZJ2_PRUDU</name>
<dbReference type="InterPro" id="IPR004158">
    <property type="entry name" value="DUF247_pln"/>
</dbReference>
<dbReference type="Proteomes" id="UP001054821">
    <property type="component" value="Chromosome 4"/>
</dbReference>
<evidence type="ECO:0000313" key="1">
    <source>
        <dbReference type="EMBL" id="KAI5334098.1"/>
    </source>
</evidence>